<dbReference type="HOGENOM" id="CLU_2227831_0_0_1"/>
<evidence type="ECO:0000313" key="2">
    <source>
        <dbReference type="Proteomes" id="UP000006882"/>
    </source>
</evidence>
<accession>M5WJM5</accession>
<reference evidence="1 2" key="1">
    <citation type="journal article" date="2013" name="Nat. Genet.">
        <title>The high-quality draft genome of peach (Prunus persica) identifies unique patterns of genetic diversity, domestication and genome evolution.</title>
        <authorList>
            <consortium name="International Peach Genome Initiative"/>
            <person name="Verde I."/>
            <person name="Abbott A.G."/>
            <person name="Scalabrin S."/>
            <person name="Jung S."/>
            <person name="Shu S."/>
            <person name="Marroni F."/>
            <person name="Zhebentyayeva T."/>
            <person name="Dettori M.T."/>
            <person name="Grimwood J."/>
            <person name="Cattonaro F."/>
            <person name="Zuccolo A."/>
            <person name="Rossini L."/>
            <person name="Jenkins J."/>
            <person name="Vendramin E."/>
            <person name="Meisel L.A."/>
            <person name="Decroocq V."/>
            <person name="Sosinski B."/>
            <person name="Prochnik S."/>
            <person name="Mitros T."/>
            <person name="Policriti A."/>
            <person name="Cipriani G."/>
            <person name="Dondini L."/>
            <person name="Ficklin S."/>
            <person name="Goodstein D.M."/>
            <person name="Xuan P."/>
            <person name="Del Fabbro C."/>
            <person name="Aramini V."/>
            <person name="Copetti D."/>
            <person name="Gonzalez S."/>
            <person name="Horner D.S."/>
            <person name="Falchi R."/>
            <person name="Lucas S."/>
            <person name="Mica E."/>
            <person name="Maldonado J."/>
            <person name="Lazzari B."/>
            <person name="Bielenberg D."/>
            <person name="Pirona R."/>
            <person name="Miculan M."/>
            <person name="Barakat A."/>
            <person name="Testolin R."/>
            <person name="Stella A."/>
            <person name="Tartarini S."/>
            <person name="Tonutti P."/>
            <person name="Arus P."/>
            <person name="Orellana A."/>
            <person name="Wells C."/>
            <person name="Main D."/>
            <person name="Vizzotto G."/>
            <person name="Silva H."/>
            <person name="Salamini F."/>
            <person name="Schmutz J."/>
            <person name="Morgante M."/>
            <person name="Rokhsar D.S."/>
        </authorList>
    </citation>
    <scope>NUCLEOTIDE SEQUENCE [LARGE SCALE GENOMIC DNA]</scope>
    <source>
        <strain evidence="2">cv. Nemared</strain>
    </source>
</reference>
<dbReference type="EMBL" id="CM007654">
    <property type="protein sequence ID" value="ONI11392.1"/>
    <property type="molecule type" value="Genomic_DNA"/>
</dbReference>
<evidence type="ECO:0000313" key="1">
    <source>
        <dbReference type="EMBL" id="ONI11392.1"/>
    </source>
</evidence>
<name>M5WJM5_PRUPE</name>
<dbReference type="Proteomes" id="UP000006882">
    <property type="component" value="Chromosome G4"/>
</dbReference>
<dbReference type="Gramene" id="ONI11392">
    <property type="protein sequence ID" value="ONI11392"/>
    <property type="gene ID" value="PRUPE_4G104600"/>
</dbReference>
<proteinExistence type="predicted"/>
<gene>
    <name evidence="1" type="ORF">PRUPE_4G104600</name>
</gene>
<keyword evidence="2" id="KW-1185">Reference proteome</keyword>
<organism evidence="1 2">
    <name type="scientific">Prunus persica</name>
    <name type="common">Peach</name>
    <name type="synonym">Amygdalus persica</name>
    <dbReference type="NCBI Taxonomy" id="3760"/>
    <lineage>
        <taxon>Eukaryota</taxon>
        <taxon>Viridiplantae</taxon>
        <taxon>Streptophyta</taxon>
        <taxon>Embryophyta</taxon>
        <taxon>Tracheophyta</taxon>
        <taxon>Spermatophyta</taxon>
        <taxon>Magnoliopsida</taxon>
        <taxon>eudicotyledons</taxon>
        <taxon>Gunneridae</taxon>
        <taxon>Pentapetalae</taxon>
        <taxon>rosids</taxon>
        <taxon>fabids</taxon>
        <taxon>Rosales</taxon>
        <taxon>Rosaceae</taxon>
        <taxon>Amygdaloideae</taxon>
        <taxon>Amygdaleae</taxon>
        <taxon>Prunus</taxon>
    </lineage>
</organism>
<dbReference type="AlphaFoldDB" id="M5WJM5"/>
<protein>
    <submittedName>
        <fullName evidence="1">Uncharacterized protein</fullName>
    </submittedName>
</protein>
<sequence length="106" mass="11873">MWSLSLLLLWPCPLPLLLPYLLPCSQGFCVLPYLLPCSQGFGFCVLTNLLPCSQSFYVLPYILPCSQGFCVLLCALFFTVCSCVFAVNFALVCHLFHLWLTKTPSL</sequence>